<dbReference type="Gene3D" id="3.30.470.30">
    <property type="entry name" value="DNA ligase/mRNA capping enzyme"/>
    <property type="match status" value="1"/>
</dbReference>
<dbReference type="InterPro" id="IPR036420">
    <property type="entry name" value="BRCT_dom_sf"/>
</dbReference>
<dbReference type="InterPro" id="IPR018239">
    <property type="entry name" value="DNA_ligase_AS"/>
</dbReference>
<dbReference type="FunFam" id="2.40.50.140:FF:000012">
    <property type="entry name" value="DNA ligase"/>
    <property type="match status" value="1"/>
</dbReference>
<keyword evidence="10 14" id="KW-0520">NAD</keyword>
<dbReference type="HAMAP" id="MF_01588">
    <property type="entry name" value="DNA_ligase_A"/>
    <property type="match status" value="1"/>
</dbReference>
<reference evidence="17 18" key="1">
    <citation type="submission" date="2018-12" db="EMBL/GenBank/DDBJ databases">
        <title>Glycomyces sp. YIM 121974 draft genome.</title>
        <authorList>
            <person name="Li Q."/>
        </authorList>
    </citation>
    <scope>NUCLEOTIDE SEQUENCE [LARGE SCALE GENOMIC DNA]</scope>
    <source>
        <strain evidence="17 18">YIM 121974</strain>
    </source>
</reference>
<feature type="binding site" evidence="14">
    <location>
        <position position="125"/>
    </location>
    <ligand>
        <name>NAD(+)</name>
        <dbReference type="ChEBI" id="CHEBI:57540"/>
    </ligand>
</feature>
<dbReference type="InterPro" id="IPR013839">
    <property type="entry name" value="DNAligase_adenylation"/>
</dbReference>
<feature type="binding site" evidence="14">
    <location>
        <position position="441"/>
    </location>
    <ligand>
        <name>Zn(2+)</name>
        <dbReference type="ChEBI" id="CHEBI:29105"/>
    </ligand>
</feature>
<dbReference type="FunFam" id="3.30.470.30:FF:000001">
    <property type="entry name" value="DNA ligase"/>
    <property type="match status" value="1"/>
</dbReference>
<keyword evidence="6 14" id="KW-0479">Metal-binding</keyword>
<dbReference type="CDD" id="cd17748">
    <property type="entry name" value="BRCT_DNA_ligase_like"/>
    <property type="match status" value="1"/>
</dbReference>
<dbReference type="PROSITE" id="PS01055">
    <property type="entry name" value="DNA_LIGASE_N1"/>
    <property type="match status" value="1"/>
</dbReference>
<dbReference type="Pfam" id="PF00533">
    <property type="entry name" value="BRCT"/>
    <property type="match status" value="1"/>
</dbReference>
<feature type="region of interest" description="Disordered" evidence="15">
    <location>
        <begin position="674"/>
        <end position="693"/>
    </location>
</feature>
<evidence type="ECO:0000256" key="2">
    <source>
        <dbReference type="ARBA" id="ARBA00012722"/>
    </source>
</evidence>
<dbReference type="SUPFAM" id="SSF52113">
    <property type="entry name" value="BRCT domain"/>
    <property type="match status" value="1"/>
</dbReference>
<dbReference type="EMBL" id="RSEB01000002">
    <property type="protein sequence ID" value="RRS00584.1"/>
    <property type="molecule type" value="Genomic_DNA"/>
</dbReference>
<evidence type="ECO:0000256" key="4">
    <source>
        <dbReference type="ARBA" id="ARBA00022598"/>
    </source>
</evidence>
<keyword evidence="4 14" id="KW-0436">Ligase</keyword>
<dbReference type="CDD" id="cd00114">
    <property type="entry name" value="LIGANc"/>
    <property type="match status" value="1"/>
</dbReference>
<evidence type="ECO:0000256" key="15">
    <source>
        <dbReference type="SAM" id="MobiDB-lite"/>
    </source>
</evidence>
<dbReference type="Pfam" id="PF03119">
    <property type="entry name" value="DNA_ligase_ZBD"/>
    <property type="match status" value="1"/>
</dbReference>
<dbReference type="PANTHER" id="PTHR23389">
    <property type="entry name" value="CHROMOSOME TRANSMISSION FIDELITY FACTOR 18"/>
    <property type="match status" value="1"/>
</dbReference>
<keyword evidence="18" id="KW-1185">Reference proteome</keyword>
<comment type="function">
    <text evidence="1 14">DNA ligase that catalyzes the formation of phosphodiester linkages between 5'-phosphoryl and 3'-hydroxyl groups in double-stranded DNA using NAD as a coenzyme and as the energy source for the reaction. It is essential for DNA replication and repair of damaged DNA.</text>
</comment>
<dbReference type="SUPFAM" id="SSF50249">
    <property type="entry name" value="Nucleic acid-binding proteins"/>
    <property type="match status" value="1"/>
</dbReference>
<dbReference type="Pfam" id="PF12826">
    <property type="entry name" value="HHH_2"/>
    <property type="match status" value="1"/>
</dbReference>
<organism evidence="17 18">
    <name type="scientific">Glycomyces terrestris</name>
    <dbReference type="NCBI Taxonomy" id="2493553"/>
    <lineage>
        <taxon>Bacteria</taxon>
        <taxon>Bacillati</taxon>
        <taxon>Actinomycetota</taxon>
        <taxon>Actinomycetes</taxon>
        <taxon>Glycomycetales</taxon>
        <taxon>Glycomycetaceae</taxon>
        <taxon>Glycomyces</taxon>
    </lineage>
</organism>
<dbReference type="SMART" id="SM00532">
    <property type="entry name" value="LIGANc"/>
    <property type="match status" value="1"/>
</dbReference>
<dbReference type="InterPro" id="IPR041663">
    <property type="entry name" value="DisA/LigA_HHH"/>
</dbReference>
<proteinExistence type="inferred from homology"/>
<dbReference type="GO" id="GO:0006281">
    <property type="term" value="P:DNA repair"/>
    <property type="evidence" value="ECO:0007669"/>
    <property type="project" value="UniProtKB-KW"/>
</dbReference>
<evidence type="ECO:0000313" key="18">
    <source>
        <dbReference type="Proteomes" id="UP000277256"/>
    </source>
</evidence>
<dbReference type="AlphaFoldDB" id="A0A426V140"/>
<dbReference type="SMART" id="SM00292">
    <property type="entry name" value="BRCT"/>
    <property type="match status" value="1"/>
</dbReference>
<comment type="caution">
    <text evidence="17">The sequence shown here is derived from an EMBL/GenBank/DDBJ whole genome shotgun (WGS) entry which is preliminary data.</text>
</comment>
<dbReference type="InterPro" id="IPR013840">
    <property type="entry name" value="DNAligase_N"/>
</dbReference>
<keyword evidence="14" id="KW-0464">Manganese</keyword>
<dbReference type="SUPFAM" id="SSF56091">
    <property type="entry name" value="DNA ligase/mRNA capping enzyme, catalytic domain"/>
    <property type="match status" value="1"/>
</dbReference>
<feature type="binding site" evidence="14">
    <location>
        <position position="304"/>
    </location>
    <ligand>
        <name>NAD(+)</name>
        <dbReference type="ChEBI" id="CHEBI:57540"/>
    </ligand>
</feature>
<feature type="binding site" evidence="14">
    <location>
        <position position="328"/>
    </location>
    <ligand>
        <name>NAD(+)</name>
        <dbReference type="ChEBI" id="CHEBI:57540"/>
    </ligand>
</feature>
<dbReference type="Gene3D" id="1.10.287.610">
    <property type="entry name" value="Helix hairpin bin"/>
    <property type="match status" value="1"/>
</dbReference>
<comment type="similarity">
    <text evidence="13 14">Belongs to the NAD-dependent DNA ligase family. LigA subfamily.</text>
</comment>
<dbReference type="GO" id="GO:0003911">
    <property type="term" value="F:DNA ligase (NAD+) activity"/>
    <property type="evidence" value="ECO:0007669"/>
    <property type="project" value="UniProtKB-UniRule"/>
</dbReference>
<evidence type="ECO:0000256" key="3">
    <source>
        <dbReference type="ARBA" id="ARBA00013308"/>
    </source>
</evidence>
<evidence type="ECO:0000256" key="11">
    <source>
        <dbReference type="ARBA" id="ARBA00023204"/>
    </source>
</evidence>
<dbReference type="OrthoDB" id="9759736at2"/>
<feature type="region of interest" description="Disordered" evidence="15">
    <location>
        <begin position="1"/>
        <end position="20"/>
    </location>
</feature>
<keyword evidence="9 14" id="KW-0460">Magnesium</keyword>
<dbReference type="EC" id="6.5.1.2" evidence="2 14"/>
<evidence type="ECO:0000256" key="8">
    <source>
        <dbReference type="ARBA" id="ARBA00022833"/>
    </source>
</evidence>
<feature type="binding site" evidence="14">
    <location>
        <position position="422"/>
    </location>
    <ligand>
        <name>Zn(2+)</name>
        <dbReference type="ChEBI" id="CHEBI:29105"/>
    </ligand>
</feature>
<dbReference type="InterPro" id="IPR003583">
    <property type="entry name" value="Hlx-hairpin-Hlx_DNA-bd_motif"/>
</dbReference>
<dbReference type="GO" id="GO:0005829">
    <property type="term" value="C:cytosol"/>
    <property type="evidence" value="ECO:0007669"/>
    <property type="project" value="TreeGrafter"/>
</dbReference>
<dbReference type="FunFam" id="1.10.150.20:FF:000006">
    <property type="entry name" value="DNA ligase"/>
    <property type="match status" value="1"/>
</dbReference>
<comment type="catalytic activity">
    <reaction evidence="12 14">
        <text>NAD(+) + (deoxyribonucleotide)n-3'-hydroxyl + 5'-phospho-(deoxyribonucleotide)m = (deoxyribonucleotide)n+m + AMP + beta-nicotinamide D-nucleotide.</text>
        <dbReference type="EC" id="6.5.1.2"/>
    </reaction>
</comment>
<dbReference type="Pfam" id="PF01653">
    <property type="entry name" value="DNA_ligase_aden"/>
    <property type="match status" value="1"/>
</dbReference>
<dbReference type="Gene3D" id="6.20.10.30">
    <property type="match status" value="1"/>
</dbReference>
<sequence>MSTTDAEGTDRTDDPEFERARARVEELAPEITAHRRRYYEQDAPTISDSQFDELMHELIDLETRYPELKKNDSPTEQVGVFSQAFAPVRHLEKLLSLQDVFSTDEVRAWADRITAEVPGERYLCEVKIDGLAVDLVYEQGRLVRAATRGDGVTGEDVTANVATIAAVPQRLAGADGFPVPELLEVRGEVYFPTADFERLNEAQVEAGKAPFANPRNAAAGSLRQKDAARTAERPLSFIAHGLGALRGFAPDSQSHAYAALDAWGLPVSPYWRVVPTIDEVFAYIEEFGEQRHSLVHEIDGIVVKIDDIGVQRRLGATSRTPRWAVAYKFPPEEVNTRLLDIKVSIGRTGRATPYAVLDPVRVAGSEVEFATLHNADQVKAKGVLVGDIVVVRKAGDVIPEIVAPVVAARTGDETEFVMPERCPECDHVLAPAAEGDVDLRCPNGRSCPGQLRERLAYLSGRSCFDVDRMGYIACSALVQPLEPAEPVLTDEGGVFDLRIEQLLPIKVVVRDPDTGLPKIDEKTQEQKVVTYFANKDGEPKKTAVQMLENLEAAKRQPLWRVVNALSIRHVGPVAAQALAEHFGDLDRIANADEAEMAAVDGVGPVIAAAIKDWFAVDWHREIVERWRAAGVRMQDDAPDPSEALPQTLEGVTVVITGGITGYTREGAAAAVKARGGKSTSSVSKKTGAVVAGEKPGSKYDKAVELGVLIVPGEDFDRLLEEGLPAFVTENDEIEPE</sequence>
<evidence type="ECO:0000256" key="12">
    <source>
        <dbReference type="ARBA" id="ARBA00034005"/>
    </source>
</evidence>
<evidence type="ECO:0000256" key="10">
    <source>
        <dbReference type="ARBA" id="ARBA00023027"/>
    </source>
</evidence>
<evidence type="ECO:0000256" key="13">
    <source>
        <dbReference type="ARBA" id="ARBA00060881"/>
    </source>
</evidence>
<dbReference type="PROSITE" id="PS50172">
    <property type="entry name" value="BRCT"/>
    <property type="match status" value="1"/>
</dbReference>
<keyword evidence="7 14" id="KW-0227">DNA damage</keyword>
<dbReference type="InterPro" id="IPR001357">
    <property type="entry name" value="BRCT_dom"/>
</dbReference>
<feature type="binding site" evidence="14">
    <location>
        <begin position="96"/>
        <end position="97"/>
    </location>
    <ligand>
        <name>NAD(+)</name>
        <dbReference type="ChEBI" id="CHEBI:57540"/>
    </ligand>
</feature>
<dbReference type="InterPro" id="IPR004149">
    <property type="entry name" value="Znf_DNAligase_C4"/>
</dbReference>
<evidence type="ECO:0000313" key="17">
    <source>
        <dbReference type="EMBL" id="RRS00584.1"/>
    </source>
</evidence>
<dbReference type="Pfam" id="PF03120">
    <property type="entry name" value="OB_DNA_ligase"/>
    <property type="match status" value="1"/>
</dbReference>
<gene>
    <name evidence="14 17" type="primary">ligA</name>
    <name evidence="17" type="ORF">EIW28_08505</name>
</gene>
<dbReference type="InterPro" id="IPR004150">
    <property type="entry name" value="NAD_DNA_ligase_OB"/>
</dbReference>
<dbReference type="InterPro" id="IPR001679">
    <property type="entry name" value="DNA_ligase"/>
</dbReference>
<evidence type="ECO:0000259" key="16">
    <source>
        <dbReference type="PROSITE" id="PS50172"/>
    </source>
</evidence>
<keyword evidence="8 14" id="KW-0862">Zinc</keyword>
<dbReference type="Gene3D" id="2.40.50.140">
    <property type="entry name" value="Nucleic acid-binding proteins"/>
    <property type="match status" value="1"/>
</dbReference>
<feature type="compositionally biased region" description="Low complexity" evidence="15">
    <location>
        <begin position="674"/>
        <end position="691"/>
    </location>
</feature>
<dbReference type="GO" id="GO:0003677">
    <property type="term" value="F:DNA binding"/>
    <property type="evidence" value="ECO:0007669"/>
    <property type="project" value="InterPro"/>
</dbReference>
<feature type="domain" description="BRCT" evidence="16">
    <location>
        <begin position="643"/>
        <end position="736"/>
    </location>
</feature>
<feature type="binding site" evidence="14">
    <location>
        <position position="447"/>
    </location>
    <ligand>
        <name>Zn(2+)</name>
        <dbReference type="ChEBI" id="CHEBI:29105"/>
    </ligand>
</feature>
<evidence type="ECO:0000256" key="7">
    <source>
        <dbReference type="ARBA" id="ARBA00022763"/>
    </source>
</evidence>
<evidence type="ECO:0000256" key="5">
    <source>
        <dbReference type="ARBA" id="ARBA00022705"/>
    </source>
</evidence>
<dbReference type="RefSeq" id="WP_125247263.1">
    <property type="nucleotide sequence ID" value="NZ_RSEB01000002.1"/>
</dbReference>
<evidence type="ECO:0000256" key="14">
    <source>
        <dbReference type="HAMAP-Rule" id="MF_01588"/>
    </source>
</evidence>
<dbReference type="Gene3D" id="3.40.50.10190">
    <property type="entry name" value="BRCT domain"/>
    <property type="match status" value="1"/>
</dbReference>
<keyword evidence="5 14" id="KW-0235">DNA replication</keyword>
<feature type="binding site" evidence="14">
    <location>
        <position position="425"/>
    </location>
    <ligand>
        <name>Zn(2+)</name>
        <dbReference type="ChEBI" id="CHEBI:29105"/>
    </ligand>
</feature>
<feature type="active site" description="N6-AMP-lysine intermediate" evidence="14">
    <location>
        <position position="127"/>
    </location>
</feature>
<evidence type="ECO:0000256" key="6">
    <source>
        <dbReference type="ARBA" id="ARBA00022723"/>
    </source>
</evidence>
<feature type="binding site" evidence="14">
    <location>
        <begin position="48"/>
        <end position="52"/>
    </location>
    <ligand>
        <name>NAD(+)</name>
        <dbReference type="ChEBI" id="CHEBI:57540"/>
    </ligand>
</feature>
<evidence type="ECO:0000256" key="1">
    <source>
        <dbReference type="ARBA" id="ARBA00004067"/>
    </source>
</evidence>
<evidence type="ECO:0000256" key="9">
    <source>
        <dbReference type="ARBA" id="ARBA00022842"/>
    </source>
</evidence>
<feature type="binding site" evidence="14">
    <location>
        <position position="148"/>
    </location>
    <ligand>
        <name>NAD(+)</name>
        <dbReference type="ChEBI" id="CHEBI:57540"/>
    </ligand>
</feature>
<dbReference type="InterPro" id="IPR010994">
    <property type="entry name" value="RuvA_2-like"/>
</dbReference>
<dbReference type="Proteomes" id="UP000277256">
    <property type="component" value="Unassembled WGS sequence"/>
</dbReference>
<feature type="binding site" evidence="14">
    <location>
        <position position="188"/>
    </location>
    <ligand>
        <name>NAD(+)</name>
        <dbReference type="ChEBI" id="CHEBI:57540"/>
    </ligand>
</feature>
<dbReference type="PIRSF" id="PIRSF001604">
    <property type="entry name" value="LigA"/>
    <property type="match status" value="1"/>
</dbReference>
<dbReference type="PANTHER" id="PTHR23389:SF9">
    <property type="entry name" value="DNA LIGASE"/>
    <property type="match status" value="1"/>
</dbReference>
<accession>A0A426V140</accession>
<comment type="cofactor">
    <cofactor evidence="14">
        <name>Mg(2+)</name>
        <dbReference type="ChEBI" id="CHEBI:18420"/>
    </cofactor>
    <cofactor evidence="14">
        <name>Mn(2+)</name>
        <dbReference type="ChEBI" id="CHEBI:29035"/>
    </cofactor>
</comment>
<feature type="compositionally biased region" description="Basic and acidic residues" evidence="15">
    <location>
        <begin position="8"/>
        <end position="20"/>
    </location>
</feature>
<dbReference type="InterPro" id="IPR012340">
    <property type="entry name" value="NA-bd_OB-fold"/>
</dbReference>
<dbReference type="GO" id="GO:0046872">
    <property type="term" value="F:metal ion binding"/>
    <property type="evidence" value="ECO:0007669"/>
    <property type="project" value="UniProtKB-KW"/>
</dbReference>
<dbReference type="NCBIfam" id="TIGR00575">
    <property type="entry name" value="dnlj"/>
    <property type="match status" value="1"/>
</dbReference>
<protein>
    <recommendedName>
        <fullName evidence="3 14">DNA ligase</fullName>
        <ecNumber evidence="2 14">6.5.1.2</ecNumber>
    </recommendedName>
    <alternativeName>
        <fullName evidence="14">Polydeoxyribonucleotide synthase [NAD(+)]</fullName>
    </alternativeName>
</protein>
<dbReference type="SMART" id="SM00278">
    <property type="entry name" value="HhH1"/>
    <property type="match status" value="2"/>
</dbReference>
<dbReference type="GO" id="GO:0006260">
    <property type="term" value="P:DNA replication"/>
    <property type="evidence" value="ECO:0007669"/>
    <property type="project" value="UniProtKB-KW"/>
</dbReference>
<dbReference type="Pfam" id="PF22745">
    <property type="entry name" value="Nlig-Ia"/>
    <property type="match status" value="1"/>
</dbReference>
<dbReference type="NCBIfam" id="NF005932">
    <property type="entry name" value="PRK07956.1"/>
    <property type="match status" value="1"/>
</dbReference>
<dbReference type="Gene3D" id="1.10.150.20">
    <property type="entry name" value="5' to 3' exonuclease, C-terminal subdomain"/>
    <property type="match status" value="2"/>
</dbReference>
<dbReference type="SUPFAM" id="SSF47781">
    <property type="entry name" value="RuvA domain 2-like"/>
    <property type="match status" value="1"/>
</dbReference>
<keyword evidence="11 14" id="KW-0234">DNA repair</keyword>
<name>A0A426V140_9ACTN</name>